<comment type="catalytic activity">
    <reaction evidence="6">
        <text>NAD(+) + H2O = ADP-D-ribose + nicotinamide + H(+)</text>
        <dbReference type="Rhea" id="RHEA:16301"/>
        <dbReference type="ChEBI" id="CHEBI:15377"/>
        <dbReference type="ChEBI" id="CHEBI:15378"/>
        <dbReference type="ChEBI" id="CHEBI:17154"/>
        <dbReference type="ChEBI" id="CHEBI:57540"/>
        <dbReference type="ChEBI" id="CHEBI:57967"/>
        <dbReference type="EC" id="3.2.2.6"/>
    </reaction>
    <physiologicalReaction direction="left-to-right" evidence="6">
        <dbReference type="Rhea" id="RHEA:16302"/>
    </physiologicalReaction>
</comment>
<dbReference type="Pfam" id="PF20160">
    <property type="entry name" value="C-JID"/>
    <property type="match status" value="1"/>
</dbReference>
<proteinExistence type="predicted"/>
<evidence type="ECO:0000259" key="7">
    <source>
        <dbReference type="PROSITE" id="PS50104"/>
    </source>
</evidence>
<dbReference type="InterPro" id="IPR032675">
    <property type="entry name" value="LRR_dom_sf"/>
</dbReference>
<dbReference type="Gene3D" id="1.10.8.430">
    <property type="entry name" value="Helical domain of apoptotic protease-activating factors"/>
    <property type="match status" value="1"/>
</dbReference>
<name>A0A2U1MXV0_ARTAN</name>
<dbReference type="Pfam" id="PF01582">
    <property type="entry name" value="TIR"/>
    <property type="match status" value="1"/>
</dbReference>
<dbReference type="InterPro" id="IPR058192">
    <property type="entry name" value="WHD_ROQ1-like"/>
</dbReference>
<dbReference type="EMBL" id="PKPP01004112">
    <property type="protein sequence ID" value="PWA66024.1"/>
    <property type="molecule type" value="Genomic_DNA"/>
</dbReference>
<dbReference type="Pfam" id="PF00931">
    <property type="entry name" value="NB-ARC"/>
    <property type="match status" value="1"/>
</dbReference>
<dbReference type="GO" id="GO:0043531">
    <property type="term" value="F:ADP binding"/>
    <property type="evidence" value="ECO:0007669"/>
    <property type="project" value="InterPro"/>
</dbReference>
<keyword evidence="9" id="KW-1185">Reference proteome</keyword>
<dbReference type="PROSITE" id="PS50104">
    <property type="entry name" value="TIR"/>
    <property type="match status" value="1"/>
</dbReference>
<keyword evidence="2" id="KW-0433">Leucine-rich repeat</keyword>
<evidence type="ECO:0000313" key="9">
    <source>
        <dbReference type="Proteomes" id="UP000245207"/>
    </source>
</evidence>
<dbReference type="GO" id="GO:0051707">
    <property type="term" value="P:response to other organism"/>
    <property type="evidence" value="ECO:0007669"/>
    <property type="project" value="UniProtKB-ARBA"/>
</dbReference>
<dbReference type="InterPro" id="IPR035897">
    <property type="entry name" value="Toll_tir_struct_dom_sf"/>
</dbReference>
<organism evidence="8 9">
    <name type="scientific">Artemisia annua</name>
    <name type="common">Sweet wormwood</name>
    <dbReference type="NCBI Taxonomy" id="35608"/>
    <lineage>
        <taxon>Eukaryota</taxon>
        <taxon>Viridiplantae</taxon>
        <taxon>Streptophyta</taxon>
        <taxon>Embryophyta</taxon>
        <taxon>Tracheophyta</taxon>
        <taxon>Spermatophyta</taxon>
        <taxon>Magnoliopsida</taxon>
        <taxon>eudicotyledons</taxon>
        <taxon>Gunneridae</taxon>
        <taxon>Pentapetalae</taxon>
        <taxon>asterids</taxon>
        <taxon>campanulids</taxon>
        <taxon>Asterales</taxon>
        <taxon>Asteraceae</taxon>
        <taxon>Asteroideae</taxon>
        <taxon>Anthemideae</taxon>
        <taxon>Artemisiinae</taxon>
        <taxon>Artemisia</taxon>
    </lineage>
</organism>
<evidence type="ECO:0000256" key="4">
    <source>
        <dbReference type="ARBA" id="ARBA00022801"/>
    </source>
</evidence>
<dbReference type="SMART" id="SM00255">
    <property type="entry name" value="TIR"/>
    <property type="match status" value="1"/>
</dbReference>
<dbReference type="Proteomes" id="UP000245207">
    <property type="component" value="Unassembled WGS sequence"/>
</dbReference>
<evidence type="ECO:0000256" key="5">
    <source>
        <dbReference type="ARBA" id="ARBA00023027"/>
    </source>
</evidence>
<keyword evidence="4" id="KW-0378">Hydrolase</keyword>
<dbReference type="PANTHER" id="PTHR11017">
    <property type="entry name" value="LEUCINE-RICH REPEAT-CONTAINING PROTEIN"/>
    <property type="match status" value="1"/>
</dbReference>
<dbReference type="InterPro" id="IPR045344">
    <property type="entry name" value="C-JID"/>
</dbReference>
<dbReference type="InterPro" id="IPR003591">
    <property type="entry name" value="Leu-rich_rpt_typical-subtyp"/>
</dbReference>
<accession>A0A2U1MXV0</accession>
<dbReference type="STRING" id="35608.A0A2U1MXV0"/>
<dbReference type="Gene3D" id="3.80.10.10">
    <property type="entry name" value="Ribonuclease Inhibitor"/>
    <property type="match status" value="2"/>
</dbReference>
<evidence type="ECO:0000256" key="6">
    <source>
        <dbReference type="ARBA" id="ARBA00047304"/>
    </source>
</evidence>
<dbReference type="SUPFAM" id="SSF52540">
    <property type="entry name" value="P-loop containing nucleoside triphosphate hydrolases"/>
    <property type="match status" value="1"/>
</dbReference>
<dbReference type="AlphaFoldDB" id="A0A2U1MXV0"/>
<dbReference type="SUPFAM" id="SSF52200">
    <property type="entry name" value="Toll/Interleukin receptor TIR domain"/>
    <property type="match status" value="1"/>
</dbReference>
<protein>
    <recommendedName>
        <fullName evidence="1">ADP-ribosyl cyclase/cyclic ADP-ribose hydrolase</fullName>
        <ecNumber evidence="1">3.2.2.6</ecNumber>
    </recommendedName>
</protein>
<dbReference type="Pfam" id="PF23282">
    <property type="entry name" value="WHD_ROQ1"/>
    <property type="match status" value="1"/>
</dbReference>
<gene>
    <name evidence="8" type="ORF">CTI12_AA331990</name>
</gene>
<dbReference type="InterPro" id="IPR000157">
    <property type="entry name" value="TIR_dom"/>
</dbReference>
<dbReference type="Gene3D" id="3.40.50.10140">
    <property type="entry name" value="Toll/interleukin-1 receptor homology (TIR) domain"/>
    <property type="match status" value="1"/>
</dbReference>
<comment type="caution">
    <text evidence="8">The sequence shown here is derived from an EMBL/GenBank/DDBJ whole genome shotgun (WGS) entry which is preliminary data.</text>
</comment>
<dbReference type="GO" id="GO:0006952">
    <property type="term" value="P:defense response"/>
    <property type="evidence" value="ECO:0007669"/>
    <property type="project" value="InterPro"/>
</dbReference>
<evidence type="ECO:0000313" key="8">
    <source>
        <dbReference type="EMBL" id="PWA66024.1"/>
    </source>
</evidence>
<sequence>MATTSIPHRWRYDVFVSFRGEDIRKSFMDHMFNDFKQKGIHAFRDDTKLPKGEEISPHLYKAIEESRFLIVIFSKNYASSTWCLRELVKILECKQMGMPKHEVQIIFYDVKPDVVRKQTGSYAGAFAKHDVSNRTEVDKWREALSMAANLSGWDLQDMTNGYEYKFIDCISKDILKKLCDGPLYVGENLVGINFHYDKLNLPRFIGSHKVNMLGICGISGIGKKTLAKAIYNLMYVHFKGSCFCEDVPKQQDLTQVQMQLIDNIMKTRDLKISSVGQEIMVIKKIMSSILLVLDDVDDHEQLEALAGSASWFCPGSLIVFTSKDKQLLRSHGVDEIHDMKFLDEDLSLELFRSYAFKENDSSIEFEEVSQKVVNYVQGHPLALKHLGRFLYGKTVDQWVNELDKLKVHPNEKIQRVLRLSYDGLDLHQKNILLDIACLFIGENRDFVASVLDGCNFYPVTNTQVLVDKSLITISSNNSLQMHDLIQAMAREIVREESIMPGKQRRLLNSSEVYNVLSEKKVPITEEVEVLVLSLEKFSQKVHIDANDFAHMKKLRILKIYQEEKLYEQKLELKDHNVIFSGNLYYLSNELSLFYWHGCPFKYLPSNFYPENIVAIDLAYSNIKNFWTTPKCFRRLKVMKLRYCCNLITTPDFSEITNLEELSLEGCVNLVSVHPSIGMLKRLVVLNLTGCLKVDQRPSFVSSLINLESVSFGIIQPRWWTSITAPFGLLSKQQHPQRSVSLEGLHMLKKLNLSYCNLEQVPESIGGLSCLTHLYLGGNNFTCLPGSLSQLSHLFLFYVDGCKKLEVLPELPHSLYDLDATDCTFLREVSGSSKYPFTYRCNNFRNCPKLFKNVTIDREGSISKTEFLDSSITSQGSIDQLSAFLVYAGFQTNFLPDTGIYQINIIYHGNSNIPEWFTNRSRGNDVKVELPSDWCFDKLRELGTCVVFKSKKPFKEFKGYYSVKNFDGASLGPNGYLPASIKRYFQNEVIGIQDSYIIWLRYARN</sequence>
<dbReference type="SUPFAM" id="SSF52058">
    <property type="entry name" value="L domain-like"/>
    <property type="match status" value="1"/>
</dbReference>
<dbReference type="InterPro" id="IPR044974">
    <property type="entry name" value="Disease_R_plants"/>
</dbReference>
<feature type="domain" description="TIR" evidence="7">
    <location>
        <begin position="10"/>
        <end position="178"/>
    </location>
</feature>
<dbReference type="OrthoDB" id="1357022at2759"/>
<dbReference type="Pfam" id="PF13855">
    <property type="entry name" value="LRR_8"/>
    <property type="match status" value="1"/>
</dbReference>
<dbReference type="Gene3D" id="3.40.50.300">
    <property type="entry name" value="P-loop containing nucleotide triphosphate hydrolases"/>
    <property type="match status" value="1"/>
</dbReference>
<reference evidence="8 9" key="1">
    <citation type="journal article" date="2018" name="Mol. Plant">
        <title>The genome of Artemisia annua provides insight into the evolution of Asteraceae family and artemisinin biosynthesis.</title>
        <authorList>
            <person name="Shen Q."/>
            <person name="Zhang L."/>
            <person name="Liao Z."/>
            <person name="Wang S."/>
            <person name="Yan T."/>
            <person name="Shi P."/>
            <person name="Liu M."/>
            <person name="Fu X."/>
            <person name="Pan Q."/>
            <person name="Wang Y."/>
            <person name="Lv Z."/>
            <person name="Lu X."/>
            <person name="Zhang F."/>
            <person name="Jiang W."/>
            <person name="Ma Y."/>
            <person name="Chen M."/>
            <person name="Hao X."/>
            <person name="Li L."/>
            <person name="Tang Y."/>
            <person name="Lv G."/>
            <person name="Zhou Y."/>
            <person name="Sun X."/>
            <person name="Brodelius P.E."/>
            <person name="Rose J.K.C."/>
            <person name="Tang K."/>
        </authorList>
    </citation>
    <scope>NUCLEOTIDE SEQUENCE [LARGE SCALE GENOMIC DNA]</scope>
    <source>
        <strain evidence="9">cv. Huhao1</strain>
        <tissue evidence="8">Leaf</tissue>
    </source>
</reference>
<dbReference type="GO" id="GO:0061809">
    <property type="term" value="F:NAD+ nucleosidase activity, cyclic ADP-ribose generating"/>
    <property type="evidence" value="ECO:0007669"/>
    <property type="project" value="UniProtKB-EC"/>
</dbReference>
<dbReference type="InterPro" id="IPR002182">
    <property type="entry name" value="NB-ARC"/>
</dbReference>
<keyword evidence="3" id="KW-0677">Repeat</keyword>
<dbReference type="SMART" id="SM00369">
    <property type="entry name" value="LRR_TYP"/>
    <property type="match status" value="2"/>
</dbReference>
<dbReference type="PRINTS" id="PR00364">
    <property type="entry name" value="DISEASERSIST"/>
</dbReference>
<evidence type="ECO:0000256" key="3">
    <source>
        <dbReference type="ARBA" id="ARBA00022737"/>
    </source>
</evidence>
<dbReference type="InterPro" id="IPR042197">
    <property type="entry name" value="Apaf_helical"/>
</dbReference>
<dbReference type="InterPro" id="IPR027417">
    <property type="entry name" value="P-loop_NTPase"/>
</dbReference>
<dbReference type="GO" id="GO:0007165">
    <property type="term" value="P:signal transduction"/>
    <property type="evidence" value="ECO:0007669"/>
    <property type="project" value="InterPro"/>
</dbReference>
<evidence type="ECO:0000256" key="1">
    <source>
        <dbReference type="ARBA" id="ARBA00011982"/>
    </source>
</evidence>
<dbReference type="FunFam" id="3.40.50.10140:FF:000007">
    <property type="entry name" value="Disease resistance protein (TIR-NBS-LRR class)"/>
    <property type="match status" value="1"/>
</dbReference>
<dbReference type="InterPro" id="IPR001611">
    <property type="entry name" value="Leu-rich_rpt"/>
</dbReference>
<keyword evidence="5" id="KW-0520">NAD</keyword>
<dbReference type="PANTHER" id="PTHR11017:SF573">
    <property type="entry name" value="ADP-RIBOSYL CYCLASE_CYCLIC ADP-RIBOSE HYDROLASE"/>
    <property type="match status" value="1"/>
</dbReference>
<evidence type="ECO:0000256" key="2">
    <source>
        <dbReference type="ARBA" id="ARBA00022614"/>
    </source>
</evidence>
<dbReference type="EC" id="3.2.2.6" evidence="1"/>